<keyword evidence="3" id="KW-1185">Reference proteome</keyword>
<dbReference type="InterPro" id="IPR011059">
    <property type="entry name" value="Metal-dep_hydrolase_composite"/>
</dbReference>
<evidence type="ECO:0000313" key="2">
    <source>
        <dbReference type="EMBL" id="GGC98909.1"/>
    </source>
</evidence>
<gene>
    <name evidence="2" type="primary">ytcJ</name>
    <name evidence="2" type="ORF">GCM10011389_02630</name>
</gene>
<dbReference type="CDD" id="cd01300">
    <property type="entry name" value="YtcJ_like"/>
    <property type="match status" value="1"/>
</dbReference>
<dbReference type="Pfam" id="PF07969">
    <property type="entry name" value="Amidohydro_3"/>
    <property type="match status" value="1"/>
</dbReference>
<dbReference type="PANTHER" id="PTHR22642">
    <property type="entry name" value="IMIDAZOLONEPROPIONASE"/>
    <property type="match status" value="1"/>
</dbReference>
<dbReference type="SUPFAM" id="SSF51556">
    <property type="entry name" value="Metallo-dependent hydrolases"/>
    <property type="match status" value="1"/>
</dbReference>
<dbReference type="InterPro" id="IPR013108">
    <property type="entry name" value="Amidohydro_3"/>
</dbReference>
<dbReference type="Gene3D" id="3.10.310.70">
    <property type="match status" value="1"/>
</dbReference>
<comment type="caution">
    <text evidence="2">The sequence shown here is derived from an EMBL/GenBank/DDBJ whole genome shotgun (WGS) entry which is preliminary data.</text>
</comment>
<sequence length="533" mass="61324">MIIENVRIYSPDRLYNPDKTYSLHIEDGVFTKVQEGSSGEIGAIDGEGRTVAAGFIDSHMHLLRFGLLKKELDLTDVTSWEDMKQEVEEHYTSIEDKNWIFGKGFDDAQFTDIDHLLTSEDLNEIDVNKHMYFMHHDQHECVISNKLLKKLEEEEDFYKQPEVFKERDQEGNLTGRFKDTMVHFINYHLWERSIEDTKKALCEAIPFLLQNGVTSVHSDDRSFVGSYKTLWDAYEQVEAQGDLHIEAFLHHYVYDEKDLDDFIRDMSLRTGEGTNHVKVGSIKIFLDGTQRLHTAAMRQPYPDAPETTGQLIYPQEDLNRMIRKASEAGMQVAMHALGDRAVESALIALEQEEANTHQLRHRIIHAQTLGEDLLERLGEVGAYIETQPTFLMAEWDKKGNWSPEELLPYCDSFKKMLTHQIPITLSSDAPIGSINPIDSVFAAVNRVDDNHNPKGGWMPQEKLTIDESFKAFSETPAHLEFQEQRKGLIKEGYQADFVFLNKFPSEIDPLQLRSITVEETWTKGTCVYNRKDS</sequence>
<dbReference type="EMBL" id="BMIN01000001">
    <property type="protein sequence ID" value="GGC98909.1"/>
    <property type="molecule type" value="Genomic_DNA"/>
</dbReference>
<dbReference type="SUPFAM" id="SSF51338">
    <property type="entry name" value="Composite domain of metallo-dependent hydrolases"/>
    <property type="match status" value="1"/>
</dbReference>
<dbReference type="InterPro" id="IPR033932">
    <property type="entry name" value="YtcJ-like"/>
</dbReference>
<dbReference type="PANTHER" id="PTHR22642:SF2">
    <property type="entry name" value="PROTEIN LONG AFTER FAR-RED 3"/>
    <property type="match status" value="1"/>
</dbReference>
<feature type="domain" description="Amidohydrolase 3" evidence="1">
    <location>
        <begin position="43"/>
        <end position="528"/>
    </location>
</feature>
<accession>A0ABQ1PKV4</accession>
<evidence type="ECO:0000259" key="1">
    <source>
        <dbReference type="Pfam" id="PF07969"/>
    </source>
</evidence>
<protein>
    <submittedName>
        <fullName evidence="2">Amidohydrolase YtcJ</fullName>
    </submittedName>
</protein>
<evidence type="ECO:0000313" key="3">
    <source>
        <dbReference type="Proteomes" id="UP000642571"/>
    </source>
</evidence>
<dbReference type="Gene3D" id="2.30.40.10">
    <property type="entry name" value="Urease, subunit C, domain 1"/>
    <property type="match status" value="1"/>
</dbReference>
<dbReference type="InterPro" id="IPR032466">
    <property type="entry name" value="Metal_Hydrolase"/>
</dbReference>
<dbReference type="Gene3D" id="3.20.20.140">
    <property type="entry name" value="Metal-dependent hydrolases"/>
    <property type="match status" value="1"/>
</dbReference>
<proteinExistence type="predicted"/>
<dbReference type="Proteomes" id="UP000642571">
    <property type="component" value="Unassembled WGS sequence"/>
</dbReference>
<dbReference type="RefSeq" id="WP_188650159.1">
    <property type="nucleotide sequence ID" value="NZ_BMIN01000001.1"/>
</dbReference>
<reference evidence="3" key="1">
    <citation type="journal article" date="2019" name="Int. J. Syst. Evol. Microbiol.">
        <title>The Global Catalogue of Microorganisms (GCM) 10K type strain sequencing project: providing services to taxonomists for standard genome sequencing and annotation.</title>
        <authorList>
            <consortium name="The Broad Institute Genomics Platform"/>
            <consortium name="The Broad Institute Genome Sequencing Center for Infectious Disease"/>
            <person name="Wu L."/>
            <person name="Ma J."/>
        </authorList>
    </citation>
    <scope>NUCLEOTIDE SEQUENCE [LARGE SCALE GENOMIC DNA]</scope>
    <source>
        <strain evidence="3">CGMCC 1.15353</strain>
    </source>
</reference>
<organism evidence="2 3">
    <name type="scientific">Pontibacillus salipaludis</name>
    <dbReference type="NCBI Taxonomy" id="1697394"/>
    <lineage>
        <taxon>Bacteria</taxon>
        <taxon>Bacillati</taxon>
        <taxon>Bacillota</taxon>
        <taxon>Bacilli</taxon>
        <taxon>Bacillales</taxon>
        <taxon>Bacillaceae</taxon>
        <taxon>Pontibacillus</taxon>
    </lineage>
</organism>
<name>A0ABQ1PKV4_9BACI</name>